<reference evidence="1 2" key="1">
    <citation type="journal article" date="2014" name="Nature">
        <title>The genome of the recently domesticated crop plant sugar beet (Beta vulgaris).</title>
        <authorList>
            <person name="Dohm J.C."/>
            <person name="Minoche A.E."/>
            <person name="Holtgrawe D."/>
            <person name="Capella-Gutierrez S."/>
            <person name="Zakrzewski F."/>
            <person name="Tafer H."/>
            <person name="Rupp O."/>
            <person name="Sorensen T.R."/>
            <person name="Stracke R."/>
            <person name="Reinhardt R."/>
            <person name="Goesmann A."/>
            <person name="Kraft T."/>
            <person name="Schulz B."/>
            <person name="Stadler P.F."/>
            <person name="Schmidt T."/>
            <person name="Gabaldon T."/>
            <person name="Lehrach H."/>
            <person name="Weisshaar B."/>
            <person name="Himmelbauer H."/>
        </authorList>
    </citation>
    <scope>NUCLEOTIDE SEQUENCE [LARGE SCALE GENOMIC DNA]</scope>
    <source>
        <tissue evidence="1">Taproot</tissue>
    </source>
</reference>
<dbReference type="Gramene" id="KMS94240">
    <property type="protein sequence ID" value="KMS94240"/>
    <property type="gene ID" value="BVRB_023400"/>
</dbReference>
<dbReference type="AlphaFoldDB" id="A0A0J8DTW9"/>
<name>A0A0J8DTW9_BETVV</name>
<proteinExistence type="predicted"/>
<feature type="non-terminal residue" evidence="1">
    <location>
        <position position="1"/>
    </location>
</feature>
<dbReference type="EMBL" id="KQ095018">
    <property type="protein sequence ID" value="KMS94240.1"/>
    <property type="molecule type" value="Genomic_DNA"/>
</dbReference>
<accession>A0A0J8DTW9</accession>
<dbReference type="Proteomes" id="UP000035740">
    <property type="component" value="Unassembled WGS sequence"/>
</dbReference>
<organism evidence="1 2">
    <name type="scientific">Beta vulgaris subsp. vulgaris</name>
    <name type="common">Beet</name>
    <dbReference type="NCBI Taxonomy" id="3555"/>
    <lineage>
        <taxon>Eukaryota</taxon>
        <taxon>Viridiplantae</taxon>
        <taxon>Streptophyta</taxon>
        <taxon>Embryophyta</taxon>
        <taxon>Tracheophyta</taxon>
        <taxon>Spermatophyta</taxon>
        <taxon>Magnoliopsida</taxon>
        <taxon>eudicotyledons</taxon>
        <taxon>Gunneridae</taxon>
        <taxon>Pentapetalae</taxon>
        <taxon>Caryophyllales</taxon>
        <taxon>Chenopodiaceae</taxon>
        <taxon>Betoideae</taxon>
        <taxon>Beta</taxon>
    </lineage>
</organism>
<sequence>IWASDNGYSGADSVEWTNASSLVTISHVNHPPSLTLENVNLPILTSEDTITFLNFTLKDSDDNSNVAFTATVDGGLYLNATISGGVSSLTADVAAISNALQNVSIRPKLNWNGFQASLSVSVSVCYFGSVNLI</sequence>
<evidence type="ECO:0000313" key="1">
    <source>
        <dbReference type="EMBL" id="KMS94240.1"/>
    </source>
</evidence>
<keyword evidence="2" id="KW-1185">Reference proteome</keyword>
<gene>
    <name evidence="1" type="ORF">BVRB_023400</name>
</gene>
<evidence type="ECO:0000313" key="2">
    <source>
        <dbReference type="Proteomes" id="UP000035740"/>
    </source>
</evidence>
<protein>
    <submittedName>
        <fullName evidence="1">Uncharacterized protein</fullName>
    </submittedName>
</protein>